<proteinExistence type="predicted"/>
<evidence type="ECO:0000313" key="5">
    <source>
        <dbReference type="Proteomes" id="UP000730481"/>
    </source>
</evidence>
<dbReference type="EMBL" id="PVQB02000535">
    <property type="protein sequence ID" value="KAF4335747.1"/>
    <property type="molecule type" value="Genomic_DNA"/>
</dbReference>
<evidence type="ECO:0000256" key="2">
    <source>
        <dbReference type="SAM" id="SignalP"/>
    </source>
</evidence>
<dbReference type="OrthoDB" id="37537at2759"/>
<reference evidence="4" key="1">
    <citation type="journal article" date="2017" name="Mycologia">
        <title>Fusarium algeriense, sp. nov., a novel toxigenic crown rot pathogen of durum wheat from Algeria is nested in the Fusarium burgessii species complex.</title>
        <authorList>
            <person name="Laraba I."/>
            <person name="Keddad A."/>
            <person name="Boureghda H."/>
            <person name="Abdallah N."/>
            <person name="Vaughan M.M."/>
            <person name="Proctor R.H."/>
            <person name="Busman M."/>
            <person name="O'Donnell K."/>
        </authorList>
    </citation>
    <scope>NUCLEOTIDE SEQUENCE</scope>
    <source>
        <strain evidence="4">NRRL 25174</strain>
    </source>
</reference>
<sequence>MALWSLEWAWAPWGLTRPTYGAVPSEDEILTCLDRAFEAGATFCDSAGQISKAGCIREIIGKWFKRTGGRNGIFIATKFGYVKNSLTLDINTSYEYTKQAYYLHIPDPNTLIEETMRALKELQDEGKIKYIGLSYIGDSIFELYCKVKKGTHILNTYRELGVTVVAAIPLGRGLLTTNFIEETVPGQQDNDIRYQLIPRFICENREKNIQLVSQSKELADKKGITTAQLAIAWLLKQGDEVIPIPGTKKIKYFEDNWAALEIALSDEEEAEIRSFVEKADVAGVPLPRVLYGWMLRDTKEETS</sequence>
<dbReference type="PANTHER" id="PTHR43625:SF40">
    <property type="entry name" value="ALDO-KETO REDUCTASE YAKC [NADP(+)]"/>
    <property type="match status" value="1"/>
</dbReference>
<dbReference type="InterPro" id="IPR050791">
    <property type="entry name" value="Aldo-Keto_reductase"/>
</dbReference>
<evidence type="ECO:0000313" key="4">
    <source>
        <dbReference type="EMBL" id="KAF4335747.1"/>
    </source>
</evidence>
<protein>
    <submittedName>
        <fullName evidence="4">Alcohol dehydrogenase</fullName>
    </submittedName>
</protein>
<keyword evidence="5" id="KW-1185">Reference proteome</keyword>
<feature type="chain" id="PRO_5040490356" evidence="2">
    <location>
        <begin position="22"/>
        <end position="303"/>
    </location>
</feature>
<organism evidence="4 5">
    <name type="scientific">Fusarium beomiforme</name>
    <dbReference type="NCBI Taxonomy" id="44412"/>
    <lineage>
        <taxon>Eukaryota</taxon>
        <taxon>Fungi</taxon>
        <taxon>Dikarya</taxon>
        <taxon>Ascomycota</taxon>
        <taxon>Pezizomycotina</taxon>
        <taxon>Sordariomycetes</taxon>
        <taxon>Hypocreomycetidae</taxon>
        <taxon>Hypocreales</taxon>
        <taxon>Nectriaceae</taxon>
        <taxon>Fusarium</taxon>
        <taxon>Fusarium burgessii species complex</taxon>
    </lineage>
</organism>
<keyword evidence="2" id="KW-0732">Signal</keyword>
<feature type="domain" description="NADP-dependent oxidoreductase" evidence="3">
    <location>
        <begin position="23"/>
        <end position="276"/>
    </location>
</feature>
<accession>A0A9P5ABM7</accession>
<feature type="signal peptide" evidence="2">
    <location>
        <begin position="1"/>
        <end position="21"/>
    </location>
</feature>
<evidence type="ECO:0000256" key="1">
    <source>
        <dbReference type="ARBA" id="ARBA00023002"/>
    </source>
</evidence>
<name>A0A9P5ABM7_9HYPO</name>
<dbReference type="Pfam" id="PF00248">
    <property type="entry name" value="Aldo_ket_red"/>
    <property type="match status" value="1"/>
</dbReference>
<dbReference type="InterPro" id="IPR023210">
    <property type="entry name" value="NADP_OxRdtase_dom"/>
</dbReference>
<reference evidence="4" key="2">
    <citation type="submission" date="2020-02" db="EMBL/GenBank/DDBJ databases">
        <title>Identification and distribution of gene clusters putatively required for synthesis of sphingolipid metabolism inhibitors in phylogenetically diverse species of the filamentous fungus Fusarium.</title>
        <authorList>
            <person name="Kim H.-S."/>
            <person name="Busman M."/>
            <person name="Brown D.W."/>
            <person name="Divon H."/>
            <person name="Uhlig S."/>
            <person name="Proctor R.H."/>
        </authorList>
    </citation>
    <scope>NUCLEOTIDE SEQUENCE</scope>
    <source>
        <strain evidence="4">NRRL 25174</strain>
    </source>
</reference>
<dbReference type="PANTHER" id="PTHR43625">
    <property type="entry name" value="AFLATOXIN B1 ALDEHYDE REDUCTASE"/>
    <property type="match status" value="1"/>
</dbReference>
<dbReference type="SUPFAM" id="SSF51430">
    <property type="entry name" value="NAD(P)-linked oxidoreductase"/>
    <property type="match status" value="1"/>
</dbReference>
<keyword evidence="1" id="KW-0560">Oxidoreductase</keyword>
<comment type="caution">
    <text evidence="4">The sequence shown here is derived from an EMBL/GenBank/DDBJ whole genome shotgun (WGS) entry which is preliminary data.</text>
</comment>
<dbReference type="GO" id="GO:0005737">
    <property type="term" value="C:cytoplasm"/>
    <property type="evidence" value="ECO:0007669"/>
    <property type="project" value="TreeGrafter"/>
</dbReference>
<dbReference type="Proteomes" id="UP000730481">
    <property type="component" value="Unassembled WGS sequence"/>
</dbReference>
<dbReference type="InterPro" id="IPR036812">
    <property type="entry name" value="NAD(P)_OxRdtase_dom_sf"/>
</dbReference>
<gene>
    <name evidence="4" type="ORF">FBEOM_10393</name>
</gene>
<dbReference type="GO" id="GO:0016491">
    <property type="term" value="F:oxidoreductase activity"/>
    <property type="evidence" value="ECO:0007669"/>
    <property type="project" value="UniProtKB-KW"/>
</dbReference>
<dbReference type="AlphaFoldDB" id="A0A9P5ABM7"/>
<dbReference type="Gene3D" id="3.20.20.100">
    <property type="entry name" value="NADP-dependent oxidoreductase domain"/>
    <property type="match status" value="1"/>
</dbReference>
<evidence type="ECO:0000259" key="3">
    <source>
        <dbReference type="Pfam" id="PF00248"/>
    </source>
</evidence>